<dbReference type="AlphaFoldDB" id="A0A812XZ77"/>
<gene>
    <name evidence="2" type="primary">ZNF470</name>
    <name evidence="2" type="ORF">SPIL2461_LOCUS22128</name>
</gene>
<dbReference type="InterPro" id="IPR036236">
    <property type="entry name" value="Znf_C2H2_sf"/>
</dbReference>
<evidence type="ECO:0000313" key="3">
    <source>
        <dbReference type="Proteomes" id="UP000649617"/>
    </source>
</evidence>
<dbReference type="OrthoDB" id="438395at2759"/>
<protein>
    <submittedName>
        <fullName evidence="2">ZNF470 protein</fullName>
    </submittedName>
</protein>
<keyword evidence="3" id="KW-1185">Reference proteome</keyword>
<dbReference type="SUPFAM" id="SSF57667">
    <property type="entry name" value="beta-beta-alpha zinc fingers"/>
    <property type="match status" value="1"/>
</dbReference>
<dbReference type="Proteomes" id="UP000649617">
    <property type="component" value="Unassembled WGS sequence"/>
</dbReference>
<organism evidence="2 3">
    <name type="scientific">Symbiodinium pilosum</name>
    <name type="common">Dinoflagellate</name>
    <dbReference type="NCBI Taxonomy" id="2952"/>
    <lineage>
        <taxon>Eukaryota</taxon>
        <taxon>Sar</taxon>
        <taxon>Alveolata</taxon>
        <taxon>Dinophyceae</taxon>
        <taxon>Suessiales</taxon>
        <taxon>Symbiodiniaceae</taxon>
        <taxon>Symbiodinium</taxon>
    </lineage>
</organism>
<evidence type="ECO:0000256" key="1">
    <source>
        <dbReference type="SAM" id="MobiDB-lite"/>
    </source>
</evidence>
<dbReference type="EMBL" id="CAJNIZ010046914">
    <property type="protein sequence ID" value="CAE7759341.1"/>
    <property type="molecule type" value="Genomic_DNA"/>
</dbReference>
<comment type="caution">
    <text evidence="2">The sequence shown here is derived from an EMBL/GenBank/DDBJ whole genome shotgun (WGS) entry which is preliminary data.</text>
</comment>
<evidence type="ECO:0000313" key="2">
    <source>
        <dbReference type="EMBL" id="CAE7759341.1"/>
    </source>
</evidence>
<reference evidence="2" key="1">
    <citation type="submission" date="2021-02" db="EMBL/GenBank/DDBJ databases">
        <authorList>
            <person name="Dougan E. K."/>
            <person name="Rhodes N."/>
            <person name="Thang M."/>
            <person name="Chan C."/>
        </authorList>
    </citation>
    <scope>NUCLEOTIDE SEQUENCE</scope>
</reference>
<proteinExistence type="predicted"/>
<feature type="compositionally biased region" description="Basic and acidic residues" evidence="1">
    <location>
        <begin position="73"/>
        <end position="89"/>
    </location>
</feature>
<name>A0A812XZ77_SYMPI</name>
<feature type="region of interest" description="Disordered" evidence="1">
    <location>
        <begin position="1"/>
        <end position="104"/>
    </location>
</feature>
<accession>A0A812XZ77</accession>
<sequence length="146" mass="16127">MSSRGTKRPVSVSDAFRMEEPSTFVPRDAKVSRNLGSQTGQDALRHDGSITTPVAGLPGSEKEPEAPPVTRRASFDHTEATRSSSDKKVVSAKSASPPSEKVDKSKQGFFVCWLCKRRFDTYEKFDSHVLYSKLHQETIRQLAGLA</sequence>